<evidence type="ECO:0000313" key="2">
    <source>
        <dbReference type="Proteomes" id="UP000009215"/>
    </source>
</evidence>
<evidence type="ECO:0000313" key="1">
    <source>
        <dbReference type="EMBL" id="CCI63532.1"/>
    </source>
</evidence>
<name>A0AB33R9D5_STREQ</name>
<dbReference type="AlphaFoldDB" id="A0AB33R9D5"/>
<dbReference type="KEGG" id="sdc:SDSE_2051"/>
<dbReference type="Proteomes" id="UP000009215">
    <property type="component" value="Chromosome"/>
</dbReference>
<sequence length="35" mass="4154">MIMVATDKVSTVRYKNSIREETLYEMSDLLNERNC</sequence>
<accession>A0AB33R9D5</accession>
<gene>
    <name evidence="1" type="ORF">SDSE_2051</name>
</gene>
<protein>
    <submittedName>
        <fullName evidence="1">Uncharacterized protein</fullName>
    </submittedName>
</protein>
<proteinExistence type="predicted"/>
<dbReference type="EMBL" id="HE858529">
    <property type="protein sequence ID" value="CCI63532.1"/>
    <property type="molecule type" value="Genomic_DNA"/>
</dbReference>
<organism evidence="1 2">
    <name type="scientific">Streptococcus dysgalactiae subsp. equisimilis AC-2713</name>
    <dbReference type="NCBI Taxonomy" id="759913"/>
    <lineage>
        <taxon>Bacteria</taxon>
        <taxon>Bacillati</taxon>
        <taxon>Bacillota</taxon>
        <taxon>Bacilli</taxon>
        <taxon>Lactobacillales</taxon>
        <taxon>Streptococcaceae</taxon>
        <taxon>Streptococcus</taxon>
    </lineage>
</organism>
<reference evidence="1 2" key="1">
    <citation type="submission" date="2012-05" db="EMBL/GenBank/DDBJ databases">
        <title>Complete genome sequence of a Streptococcus dysgalactiae subsp. equisimilis strain possessing Lancefield's group A antigen.</title>
        <authorList>
            <person name="Luetticken R."/>
            <person name="Bruellhoff K."/>
            <person name="Van der Linden M."/>
            <person name="Peltroche-Llacsahuanga H."/>
            <person name="Blom J."/>
            <person name="Weber-Lehmann J."/>
            <person name="Ferretti J.J."/>
            <person name="McShan W.M."/>
        </authorList>
    </citation>
    <scope>NUCLEOTIDE SEQUENCE [LARGE SCALE GENOMIC DNA]</scope>
    <source>
        <strain evidence="1 2">AC-2713</strain>
    </source>
</reference>